<feature type="domain" description="Peptidase S8/S53" evidence="7">
    <location>
        <begin position="275"/>
        <end position="570"/>
    </location>
</feature>
<protein>
    <recommendedName>
        <fullName evidence="7">Peptidase S8/S53 domain-containing protein</fullName>
    </recommendedName>
</protein>
<keyword evidence="4" id="KW-0720">Serine protease</keyword>
<dbReference type="PROSITE" id="PS51892">
    <property type="entry name" value="SUBTILASE"/>
    <property type="match status" value="1"/>
</dbReference>
<keyword evidence="6" id="KW-0472">Membrane</keyword>
<comment type="similarity">
    <text evidence="1">Belongs to the peptidase S8 family.</text>
</comment>
<dbReference type="Gene3D" id="2.60.120.380">
    <property type="match status" value="1"/>
</dbReference>
<name>A0A381QK32_9ZZZZ</name>
<dbReference type="Gene3D" id="3.40.50.200">
    <property type="entry name" value="Peptidase S8/S53 domain"/>
    <property type="match status" value="1"/>
</dbReference>
<dbReference type="PANTHER" id="PTHR43399:SF4">
    <property type="entry name" value="CELL WALL-ASSOCIATED PROTEASE"/>
    <property type="match status" value="1"/>
</dbReference>
<keyword evidence="6" id="KW-0812">Transmembrane</keyword>
<dbReference type="PANTHER" id="PTHR43399">
    <property type="entry name" value="SUBTILISIN-RELATED"/>
    <property type="match status" value="1"/>
</dbReference>
<sequence>MTRARSVIPVLVALLLSTWSGVLASASEDPLPDSDVTEDASQGLNSQWSRMAATETTYQLRESSGILHSPFGAFDPLDDPIPLGPENLYDPLALRRTGMLLVQSYSADMTAMMNAFSSMGVDVLDVVPDDAVVVRVDPLSDTGVVEAINRLPSVRWTGELPVAWRVASELISLSGRTGMLVDLDVTPAPDLDLDELAELSLDLQLVSGETGPRGVCDAYLCQPRSVDAAWIPILAMDGRILHIGSASQITIHNANARSISGISGALISSGGTLDGSGEVLAISDTGLDGDHGDFTNRIRGIYDQFGPDNSNADMNSGHGTHVTATLLGDGSGDSTTMGMVPAATFHFYQLEADSSGVLARWGSLYQMFTHSWQNNARIQTNSWGNENLVGEYSSDSRSADSFLVDFPRFLVLFSAGDLGSSGANSVTPPGTAKNVLTVGASTTGAYGSTAEGTVTGFSSRGTTLDGRIKPDLVAPGVMICSARAEEAQFANGGSCSSATHSDGSTPLYMTLNGSSMATPVVAGAAAMVRQYLRETEGINEPRSDLIRAILINGAEDIGAPDIPNPAEGWGQIDLQNSLYPSSGGQSLPVLYDDSRELLPGHAFLYTFDIDGSKGLDITLVWNDKEGSAVADQSAARLVNDLDLRAISPDGSVYIGNQFSNGLSFSGGSEDRLNNVERVRLPSSTSGTWTVEVGHAGGTLQDYAIVLSGLATELEQADLTVFEGSLSSSVESPLQGDTFLVEAAWKNQAAATTGAYSIEVEDITAGAVIHTSQRSSLGGGMLDSLSFPHSFSTTGLHVLELRLDSSSEVNELNDESNGIDNNRILLHVNVSQIGVRLTPLMQDGSFPSNPAELNQAMTRTLDPRTASWVLFDLEMRNEGTSEISVGLSVSPVQLLGDDGVLYSPRDEWWKLINESGPWSLAPFGEEGDRVVVTLNMSDMDTDLSSPSDAVYALPGTFVSDLTLFDTNAPTISHSIRLTAFVERVEGLYTIVAGTEGLGAEPGEFAVFSLSIKNTGNGPTQYTVSCETTDRWTIHIGNSQSSEITLEPLSRLQFLPLPIRVRVPDAEDGQPSAGLTQNIECVTTSVNDPTLETTEGAVVTVLESLDFSPELFDSDGVALGPLAIADPRPVLNNDVVTTELVVSNDGNVPMQFVVQAFSSQNTWPIQISEGSDVQSEEIALDIPAGAFSTVTIVTIVPPAADMGVSNTITIRTTLADGPTVTNATRLVVQEIATLDLSWNATMAIALGVPGTADIHAHNTGNVELDISLTMGTLPDGWSGGFLSGRDFSMEMNQEATITVGIDLPGSLPVGSAGQTVSVIIEATSPSGDDVYVYTVEMDVEVLPSVWIGLSCDSPTIEDIGADGRTFEVVITNLGNSLAEVIIWTSGLDGWDVQVSQTQPTILVAGESFVVTVTATPGEGASNGLTHIQFSSNSTDSGDGLTSITGGTLELGISKARDSSRGGLGGILDSLGLPDWTLALIFLVMLGSIIVSGVRMRKSSVTSLSPEEELIPEGSALLAGTQSERKAAALETSASGEVLTGGVSDEEIQAAIAQSSPMLKPPSSTEGAPPLPLGGLPEGWTMEQWTAYGHLWWEQNKP</sequence>
<evidence type="ECO:0000256" key="6">
    <source>
        <dbReference type="SAM" id="Phobius"/>
    </source>
</evidence>
<organism evidence="8">
    <name type="scientific">marine metagenome</name>
    <dbReference type="NCBI Taxonomy" id="408172"/>
    <lineage>
        <taxon>unclassified sequences</taxon>
        <taxon>metagenomes</taxon>
        <taxon>ecological metagenomes</taxon>
    </lineage>
</organism>
<dbReference type="Gene3D" id="2.60.40.10">
    <property type="entry name" value="Immunoglobulins"/>
    <property type="match status" value="1"/>
</dbReference>
<evidence type="ECO:0000256" key="3">
    <source>
        <dbReference type="ARBA" id="ARBA00022801"/>
    </source>
</evidence>
<dbReference type="InterPro" id="IPR015500">
    <property type="entry name" value="Peptidase_S8_subtilisin-rel"/>
</dbReference>
<keyword evidence="2" id="KW-0645">Protease</keyword>
<evidence type="ECO:0000256" key="5">
    <source>
        <dbReference type="SAM" id="MobiDB-lite"/>
    </source>
</evidence>
<keyword evidence="6" id="KW-1133">Transmembrane helix</keyword>
<dbReference type="SUPFAM" id="SSF52743">
    <property type="entry name" value="Subtilisin-like"/>
    <property type="match status" value="1"/>
</dbReference>
<dbReference type="InterPro" id="IPR008979">
    <property type="entry name" value="Galactose-bd-like_sf"/>
</dbReference>
<dbReference type="SUPFAM" id="SSF49785">
    <property type="entry name" value="Galactose-binding domain-like"/>
    <property type="match status" value="1"/>
</dbReference>
<dbReference type="CDD" id="cd04842">
    <property type="entry name" value="Peptidases_S8_Kp43_protease"/>
    <property type="match status" value="1"/>
</dbReference>
<feature type="compositionally biased region" description="Polar residues" evidence="5">
    <location>
        <begin position="1552"/>
        <end position="1562"/>
    </location>
</feature>
<reference evidence="8" key="1">
    <citation type="submission" date="2018-05" db="EMBL/GenBank/DDBJ databases">
        <authorList>
            <person name="Lanie J.A."/>
            <person name="Ng W.-L."/>
            <person name="Kazmierczak K.M."/>
            <person name="Andrzejewski T.M."/>
            <person name="Davidsen T.M."/>
            <person name="Wayne K.J."/>
            <person name="Tettelin H."/>
            <person name="Glass J.I."/>
            <person name="Rusch D."/>
            <person name="Podicherti R."/>
            <person name="Tsui H.-C.T."/>
            <person name="Winkler M.E."/>
        </authorList>
    </citation>
    <scope>NUCLEOTIDE SEQUENCE</scope>
</reference>
<keyword evidence="3" id="KW-0378">Hydrolase</keyword>
<dbReference type="PRINTS" id="PR00723">
    <property type="entry name" value="SUBTILISIN"/>
</dbReference>
<dbReference type="InterPro" id="IPR051048">
    <property type="entry name" value="Peptidase_S8/S53_subtilisin"/>
</dbReference>
<feature type="region of interest" description="Disordered" evidence="5">
    <location>
        <begin position="1552"/>
        <end position="1573"/>
    </location>
</feature>
<evidence type="ECO:0000256" key="2">
    <source>
        <dbReference type="ARBA" id="ARBA00022670"/>
    </source>
</evidence>
<dbReference type="EMBL" id="UINC01001380">
    <property type="protein sequence ID" value="SUZ79264.1"/>
    <property type="molecule type" value="Genomic_DNA"/>
</dbReference>
<dbReference type="GO" id="GO:0004252">
    <property type="term" value="F:serine-type endopeptidase activity"/>
    <property type="evidence" value="ECO:0007669"/>
    <property type="project" value="InterPro"/>
</dbReference>
<dbReference type="InterPro" id="IPR034058">
    <property type="entry name" value="TagA/B/C/D_pept_dom"/>
</dbReference>
<dbReference type="Pfam" id="PF00082">
    <property type="entry name" value="Peptidase_S8"/>
    <property type="match status" value="1"/>
</dbReference>
<accession>A0A381QK32</accession>
<gene>
    <name evidence="8" type="ORF">METZ01_LOCUS32118</name>
</gene>
<feature type="transmembrane region" description="Helical" evidence="6">
    <location>
        <begin position="1473"/>
        <end position="1491"/>
    </location>
</feature>
<dbReference type="InterPro" id="IPR000209">
    <property type="entry name" value="Peptidase_S8/S53_dom"/>
</dbReference>
<dbReference type="InterPro" id="IPR013783">
    <property type="entry name" value="Ig-like_fold"/>
</dbReference>
<proteinExistence type="inferred from homology"/>
<evidence type="ECO:0000256" key="1">
    <source>
        <dbReference type="ARBA" id="ARBA00011073"/>
    </source>
</evidence>
<evidence type="ECO:0000256" key="4">
    <source>
        <dbReference type="ARBA" id="ARBA00022825"/>
    </source>
</evidence>
<evidence type="ECO:0000313" key="8">
    <source>
        <dbReference type="EMBL" id="SUZ79264.1"/>
    </source>
</evidence>
<dbReference type="InterPro" id="IPR036852">
    <property type="entry name" value="Peptidase_S8/S53_dom_sf"/>
</dbReference>
<evidence type="ECO:0000259" key="7">
    <source>
        <dbReference type="Pfam" id="PF00082"/>
    </source>
</evidence>
<dbReference type="GO" id="GO:0006508">
    <property type="term" value="P:proteolysis"/>
    <property type="evidence" value="ECO:0007669"/>
    <property type="project" value="UniProtKB-KW"/>
</dbReference>